<gene>
    <name evidence="1" type="ORF">HD841_000504</name>
</gene>
<evidence type="ECO:0000313" key="2">
    <source>
        <dbReference type="Proteomes" id="UP000517753"/>
    </source>
</evidence>
<evidence type="ECO:0000313" key="1">
    <source>
        <dbReference type="EMBL" id="NYD88735.1"/>
    </source>
</evidence>
<protein>
    <submittedName>
        <fullName evidence="1">Uncharacterized protein</fullName>
    </submittedName>
</protein>
<proteinExistence type="predicted"/>
<dbReference type="Proteomes" id="UP000517753">
    <property type="component" value="Unassembled WGS sequence"/>
</dbReference>
<accession>A0A7Y9FK02</accession>
<comment type="caution">
    <text evidence="1">The sequence shown here is derived from an EMBL/GenBank/DDBJ whole genome shotgun (WGS) entry which is preliminary data.</text>
</comment>
<name>A0A7Y9FK02_9SPHN</name>
<dbReference type="EMBL" id="JACCBY010000001">
    <property type="protein sequence ID" value="NYD88735.1"/>
    <property type="molecule type" value="Genomic_DNA"/>
</dbReference>
<reference evidence="1 2" key="1">
    <citation type="submission" date="2020-08" db="EMBL/GenBank/DDBJ databases">
        <title>The Agave Microbiome: Exploring the role of microbial communities in plant adaptations to desert environments.</title>
        <authorList>
            <person name="Partida-Martinez L.P."/>
        </authorList>
    </citation>
    <scope>NUCLEOTIDE SEQUENCE [LARGE SCALE GENOMIC DNA]</scope>
    <source>
        <strain evidence="1 2">AS2.3</strain>
    </source>
</reference>
<organism evidence="1 2">
    <name type="scientific">Sphingomonas melonis</name>
    <dbReference type="NCBI Taxonomy" id="152682"/>
    <lineage>
        <taxon>Bacteria</taxon>
        <taxon>Pseudomonadati</taxon>
        <taxon>Pseudomonadota</taxon>
        <taxon>Alphaproteobacteria</taxon>
        <taxon>Sphingomonadales</taxon>
        <taxon>Sphingomonadaceae</taxon>
        <taxon>Sphingomonas</taxon>
    </lineage>
</organism>
<keyword evidence="2" id="KW-1185">Reference proteome</keyword>
<dbReference type="AlphaFoldDB" id="A0A7Y9FK02"/>
<sequence>MTPREQTVIELALKVLEEASLMKKPPESLTSVRLALRVLLPHCPEKWPLEGFWGGVTNEHEIGRAQTMTASLNGIRLQLEKRGWKPRYQS</sequence>
<dbReference type="RefSeq" id="WP_179507294.1">
    <property type="nucleotide sequence ID" value="NZ_JACCBY010000001.1"/>
</dbReference>